<dbReference type="FunFam" id="2.60.40.10:FF:001390">
    <property type="entry name" value="Usherin"/>
    <property type="match status" value="1"/>
</dbReference>
<feature type="domain" description="Fibronectin type-III" evidence="22">
    <location>
        <begin position="1137"/>
        <end position="1231"/>
    </location>
</feature>
<reference evidence="25" key="1">
    <citation type="journal article" date="2013" name="Science">
        <title>Comparative analysis of bat genomes provides insight into the evolution of flight and immunity.</title>
        <authorList>
            <person name="Zhang G."/>
            <person name="Cowled C."/>
            <person name="Shi Z."/>
            <person name="Huang Z."/>
            <person name="Bishop-Lilly K.A."/>
            <person name="Fang X."/>
            <person name="Wynne J.W."/>
            <person name="Xiong Z."/>
            <person name="Baker M.L."/>
            <person name="Zhao W."/>
            <person name="Tachedjian M."/>
            <person name="Zhu Y."/>
            <person name="Zhou P."/>
            <person name="Jiang X."/>
            <person name="Ng J."/>
            <person name="Yang L."/>
            <person name="Wu L."/>
            <person name="Xiao J."/>
            <person name="Feng Y."/>
            <person name="Chen Y."/>
            <person name="Sun X."/>
            <person name="Zhang Y."/>
            <person name="Marsh G.A."/>
            <person name="Crameri G."/>
            <person name="Broder C.C."/>
            <person name="Frey K.G."/>
            <person name="Wang L.F."/>
            <person name="Wang J."/>
        </authorList>
    </citation>
    <scope>NUCLEOTIDE SEQUENCE [LARGE SCALE GENOMIC DNA]</scope>
</reference>
<evidence type="ECO:0000256" key="18">
    <source>
        <dbReference type="ARBA" id="ARBA00072076"/>
    </source>
</evidence>
<dbReference type="FunFam" id="2.60.40.10:FF:001052">
    <property type="entry name" value="Usherin"/>
    <property type="match status" value="1"/>
</dbReference>
<feature type="disulfide bond" evidence="19">
    <location>
        <begin position="1010"/>
        <end position="1019"/>
    </location>
</feature>
<keyword evidence="5" id="KW-0812">Transmembrane</keyword>
<dbReference type="FunFam" id="2.60.40.10:FF:001296">
    <property type="entry name" value="Usherin"/>
    <property type="match status" value="1"/>
</dbReference>
<dbReference type="InterPro" id="IPR006558">
    <property type="entry name" value="LamG-like"/>
</dbReference>
<dbReference type="FunFam" id="2.60.40.10:FF:001023">
    <property type="entry name" value="usherin"/>
    <property type="match status" value="1"/>
</dbReference>
<dbReference type="InterPro" id="IPR050713">
    <property type="entry name" value="RTP_Phos/Ushers"/>
</dbReference>
<dbReference type="PRINTS" id="PR00011">
    <property type="entry name" value="EGFLAMININ"/>
</dbReference>
<dbReference type="Gene3D" id="2.60.120.260">
    <property type="entry name" value="Galactose-binding domain-like"/>
    <property type="match status" value="1"/>
</dbReference>
<evidence type="ECO:0000259" key="20">
    <source>
        <dbReference type="PROSITE" id="PS50025"/>
    </source>
</evidence>
<dbReference type="FunFam" id="2.10.25.10:FF:000090">
    <property type="entry name" value="laminin subunit alpha"/>
    <property type="match status" value="3"/>
</dbReference>
<dbReference type="eggNOG" id="KOG1836">
    <property type="taxonomic scope" value="Eukaryota"/>
</dbReference>
<comment type="subunit">
    <text evidence="17">Interacts with collagen IV and fibronectin via its laminin EGF-like domains. Interaction with collagen may be required for stable integration into the basement membrane. Interacts with NINL. Interacts with USH1C. Component of USH2 complex, composed of ADGRV1, PDZD7, USH2A and WHRN. Interacts with ADGRV1/MASS1 (via N-terminal PDZ domain). Interacts (via the cytoplasmic region) with WHRN. Interacts (via the cytoplasmic region) with PDZD7. Interacts (via the cytoplasmic region) with VEZT and MYO7A (via MyTH4-FERM domains); the interaction associates VEZT with the USH2 complex at the stereocilia base.</text>
</comment>
<feature type="domain" description="Laminin EGF-like" evidence="21">
    <location>
        <begin position="734"/>
        <end position="781"/>
    </location>
</feature>
<feature type="domain" description="Laminin N-terminal" evidence="23">
    <location>
        <begin position="264"/>
        <end position="504"/>
    </location>
</feature>
<feature type="domain" description="Laminin EGF-like" evidence="21">
    <location>
        <begin position="938"/>
        <end position="988"/>
    </location>
</feature>
<dbReference type="InterPro" id="IPR001791">
    <property type="entry name" value="Laminin_G"/>
</dbReference>
<evidence type="ECO:0000256" key="14">
    <source>
        <dbReference type="ARBA" id="ARBA00023292"/>
    </source>
</evidence>
<feature type="domain" description="Fibronectin type-III" evidence="22">
    <location>
        <begin position="1351"/>
        <end position="1455"/>
    </location>
</feature>
<dbReference type="SUPFAM" id="SSF49899">
    <property type="entry name" value="Concanavalin A-like lectins/glucanases"/>
    <property type="match status" value="1"/>
</dbReference>
<keyword evidence="2" id="KW-1003">Cell membrane</keyword>
<feature type="disulfide bond" evidence="19">
    <location>
        <begin position="804"/>
        <end position="813"/>
    </location>
</feature>
<comment type="subcellular location">
    <subcellularLocation>
        <location evidence="16">Cell projection</location>
        <location evidence="16">Stereocilium membrane</location>
        <topology evidence="16">Single-pass type I membrane protein</topology>
    </subcellularLocation>
    <subcellularLocation>
        <location evidence="1">Secreted</location>
    </subcellularLocation>
</comment>
<evidence type="ECO:0000256" key="13">
    <source>
        <dbReference type="ARBA" id="ARBA00023273"/>
    </source>
</evidence>
<dbReference type="FunFam" id="2.60.40.10:FF:001251">
    <property type="entry name" value="usherin"/>
    <property type="match status" value="1"/>
</dbReference>
<dbReference type="FunFam" id="2.60.40.10:FF:001882">
    <property type="entry name" value="Usherin"/>
    <property type="match status" value="1"/>
</dbReference>
<evidence type="ECO:0000256" key="5">
    <source>
        <dbReference type="ARBA" id="ARBA00022692"/>
    </source>
</evidence>
<dbReference type="Gene3D" id="2.10.25.10">
    <property type="entry name" value="Laminin"/>
    <property type="match status" value="9"/>
</dbReference>
<feature type="disulfide bond" evidence="19">
    <location>
        <begin position="909"/>
        <end position="918"/>
    </location>
</feature>
<feature type="domain" description="Fibronectin type-III" evidence="22">
    <location>
        <begin position="2039"/>
        <end position="2140"/>
    </location>
</feature>
<feature type="disulfide bond" evidence="19">
    <location>
        <begin position="991"/>
        <end position="1008"/>
    </location>
</feature>
<dbReference type="FunFam" id="2.60.40.10:FF:001236">
    <property type="entry name" value="Usherin"/>
    <property type="match status" value="1"/>
</dbReference>
<dbReference type="PANTHER" id="PTHR46957:SF7">
    <property type="entry name" value="USHERIN"/>
    <property type="match status" value="1"/>
</dbReference>
<feature type="domain" description="Laminin EGF-like" evidence="21">
    <location>
        <begin position="782"/>
        <end position="833"/>
    </location>
</feature>
<feature type="disulfide bond" evidence="19">
    <location>
        <begin position="704"/>
        <end position="713"/>
    </location>
</feature>
<dbReference type="FunFam" id="2.60.40.10:FF:001004">
    <property type="entry name" value="Usherin"/>
    <property type="match status" value="1"/>
</dbReference>
<proteinExistence type="predicted"/>
<evidence type="ECO:0000256" key="6">
    <source>
        <dbReference type="ARBA" id="ARBA00022729"/>
    </source>
</evidence>
<feature type="disulfide bond" evidence="19">
    <location>
        <begin position="938"/>
        <end position="950"/>
    </location>
</feature>
<keyword evidence="10" id="KW-0472">Membrane</keyword>
<dbReference type="FunFam" id="2.60.40.10:FF:001172">
    <property type="entry name" value="Usherin"/>
    <property type="match status" value="1"/>
</dbReference>
<dbReference type="FunFam" id="2.60.40.10:FF:001099">
    <property type="entry name" value="Usherin"/>
    <property type="match status" value="1"/>
</dbReference>
<evidence type="ECO:0000256" key="11">
    <source>
        <dbReference type="ARBA" id="ARBA00023157"/>
    </source>
</evidence>
<feature type="domain" description="Fibronectin type-III" evidence="22">
    <location>
        <begin position="2416"/>
        <end position="2514"/>
    </location>
</feature>
<name>L5KEL2_PTEAL</name>
<feature type="disulfide bond" evidence="19">
    <location>
        <begin position="940"/>
        <end position="957"/>
    </location>
</feature>
<evidence type="ECO:0000256" key="1">
    <source>
        <dbReference type="ARBA" id="ARBA00004613"/>
    </source>
</evidence>
<keyword evidence="13" id="KW-0966">Cell projection</keyword>
<feature type="domain" description="Fibronectin type-III" evidence="22">
    <location>
        <begin position="2612"/>
        <end position="2715"/>
    </location>
</feature>
<dbReference type="FunFam" id="2.10.25.10:FF:000224">
    <property type="entry name" value="Usherin"/>
    <property type="match status" value="1"/>
</dbReference>
<dbReference type="GO" id="GO:0045494">
    <property type="term" value="P:photoreceptor cell maintenance"/>
    <property type="evidence" value="ECO:0007669"/>
    <property type="project" value="UniProtKB-ARBA"/>
</dbReference>
<feature type="disulfide bond" evidence="19">
    <location>
        <begin position="989"/>
        <end position="1001"/>
    </location>
</feature>
<feature type="disulfide bond" evidence="19">
    <location>
        <begin position="921"/>
        <end position="935"/>
    </location>
</feature>
<gene>
    <name evidence="24" type="ORF">PAL_GLEAN10012168</name>
</gene>
<evidence type="ECO:0000256" key="15">
    <source>
        <dbReference type="ARBA" id="ARBA00023305"/>
    </source>
</evidence>
<feature type="domain" description="Fibronectin type-III" evidence="22">
    <location>
        <begin position="1852"/>
        <end position="1951"/>
    </location>
</feature>
<dbReference type="FunCoup" id="L5KEL2">
    <property type="interactions" value="29"/>
</dbReference>
<dbReference type="Pfam" id="PF00055">
    <property type="entry name" value="Laminin_N"/>
    <property type="match status" value="1"/>
</dbReference>
<dbReference type="Gene3D" id="2.60.40.10">
    <property type="entry name" value="Immunoglobulins"/>
    <property type="match status" value="15"/>
</dbReference>
<feature type="domain" description="Fibronectin type-III" evidence="22">
    <location>
        <begin position="2141"/>
        <end position="2225"/>
    </location>
</feature>
<evidence type="ECO:0000256" key="17">
    <source>
        <dbReference type="ARBA" id="ARBA00065195"/>
    </source>
</evidence>
<evidence type="ECO:0000313" key="24">
    <source>
        <dbReference type="EMBL" id="ELK08913.1"/>
    </source>
</evidence>
<dbReference type="EMBL" id="KB030861">
    <property type="protein sequence ID" value="ELK08913.1"/>
    <property type="molecule type" value="Genomic_DNA"/>
</dbReference>
<feature type="disulfide bond" evidence="19">
    <location>
        <begin position="651"/>
        <end position="660"/>
    </location>
</feature>
<dbReference type="PROSITE" id="PS51117">
    <property type="entry name" value="LAMININ_NTER"/>
    <property type="match status" value="1"/>
</dbReference>
<evidence type="ECO:0000256" key="10">
    <source>
        <dbReference type="ARBA" id="ARBA00023136"/>
    </source>
</evidence>
<dbReference type="GO" id="GO:0048513">
    <property type="term" value="P:animal organ development"/>
    <property type="evidence" value="ECO:0007669"/>
    <property type="project" value="UniProtKB-ARBA"/>
</dbReference>
<feature type="domain" description="Fibronectin type-III" evidence="22">
    <location>
        <begin position="1952"/>
        <end position="2038"/>
    </location>
</feature>
<dbReference type="SMART" id="SM00560">
    <property type="entry name" value="LamGL"/>
    <property type="match status" value="1"/>
</dbReference>
<protein>
    <recommendedName>
        <fullName evidence="18">Usherin</fullName>
    </recommendedName>
</protein>
<evidence type="ECO:0000256" key="16">
    <source>
        <dbReference type="ARBA" id="ARBA00060418"/>
    </source>
</evidence>
<dbReference type="PROSITE" id="PS50027">
    <property type="entry name" value="EGF_LAM_2"/>
    <property type="match status" value="8"/>
</dbReference>
<dbReference type="InterPro" id="IPR013783">
    <property type="entry name" value="Ig-like_fold"/>
</dbReference>
<dbReference type="FunFam" id="2.10.25.10:FF:000330">
    <property type="entry name" value="usherin"/>
    <property type="match status" value="1"/>
</dbReference>
<dbReference type="PANTHER" id="PTHR46957">
    <property type="entry name" value="CYTOKINE RECEPTOR"/>
    <property type="match status" value="1"/>
</dbReference>
<dbReference type="Pfam" id="PF00041">
    <property type="entry name" value="fn3"/>
    <property type="match status" value="11"/>
</dbReference>
<keyword evidence="9" id="KW-1133">Transmembrane helix</keyword>
<comment type="caution">
    <text evidence="19">Lacks conserved residue(s) required for the propagation of feature annotation.</text>
</comment>
<dbReference type="STRING" id="9402.L5KEL2"/>
<keyword evidence="25" id="KW-1185">Reference proteome</keyword>
<dbReference type="PROSITE" id="PS01248">
    <property type="entry name" value="EGF_LAM_1"/>
    <property type="match status" value="3"/>
</dbReference>
<dbReference type="InterPro" id="IPR008211">
    <property type="entry name" value="Laminin_N"/>
</dbReference>
<dbReference type="FunFam" id="2.10.25.10:FF:000313">
    <property type="entry name" value="Usherin"/>
    <property type="match status" value="1"/>
</dbReference>
<dbReference type="InterPro" id="IPR036116">
    <property type="entry name" value="FN3_sf"/>
</dbReference>
<feature type="domain" description="Fibronectin type-III" evidence="22">
    <location>
        <begin position="1045"/>
        <end position="1133"/>
    </location>
</feature>
<feature type="domain" description="Fibronectin type-III" evidence="22">
    <location>
        <begin position="2229"/>
        <end position="2323"/>
    </location>
</feature>
<dbReference type="CDD" id="cd00063">
    <property type="entry name" value="FN3"/>
    <property type="match status" value="15"/>
</dbReference>
<evidence type="ECO:0000256" key="9">
    <source>
        <dbReference type="ARBA" id="ARBA00022989"/>
    </source>
</evidence>
<dbReference type="SMART" id="SM00136">
    <property type="entry name" value="LamNT"/>
    <property type="match status" value="1"/>
</dbReference>
<feature type="disulfide bond" evidence="19">
    <location>
        <begin position="755"/>
        <end position="764"/>
    </location>
</feature>
<dbReference type="FunFam" id="2.10.25.10:FF:000275">
    <property type="entry name" value="usherin"/>
    <property type="match status" value="1"/>
</dbReference>
<dbReference type="InterPro" id="IPR013320">
    <property type="entry name" value="ConA-like_dom_sf"/>
</dbReference>
<dbReference type="InterPro" id="IPR002049">
    <property type="entry name" value="LE_dom"/>
</dbReference>
<evidence type="ECO:0000313" key="25">
    <source>
        <dbReference type="Proteomes" id="UP000010552"/>
    </source>
</evidence>
<dbReference type="FunFam" id="2.60.40.10:FF:001037">
    <property type="entry name" value="Usherin"/>
    <property type="match status" value="1"/>
</dbReference>
<feature type="disulfide bond" evidence="19">
    <location>
        <begin position="736"/>
        <end position="753"/>
    </location>
</feature>
<evidence type="ECO:0000256" key="12">
    <source>
        <dbReference type="ARBA" id="ARBA00023180"/>
    </source>
</evidence>
<evidence type="ECO:0000256" key="7">
    <source>
        <dbReference type="ARBA" id="ARBA00022737"/>
    </source>
</evidence>
<keyword evidence="11 19" id="KW-1015">Disulfide bond</keyword>
<dbReference type="FunFam" id="2.60.120.260:FF:000069">
    <property type="entry name" value="Usherin"/>
    <property type="match status" value="1"/>
</dbReference>
<dbReference type="SMART" id="SM00060">
    <property type="entry name" value="FN3"/>
    <property type="match status" value="16"/>
</dbReference>
<dbReference type="FunFam" id="2.60.40.10:FF:001085">
    <property type="entry name" value="Usherin"/>
    <property type="match status" value="1"/>
</dbReference>
<keyword evidence="3" id="KW-0964">Secreted</keyword>
<evidence type="ECO:0000256" key="4">
    <source>
        <dbReference type="ARBA" id="ARBA00022606"/>
    </source>
</evidence>
<feature type="domain" description="Fibronectin type-III" evidence="22">
    <location>
        <begin position="2518"/>
        <end position="2611"/>
    </location>
</feature>
<keyword evidence="4" id="KW-0716">Sensory transduction</keyword>
<dbReference type="FunFam" id="2.10.25.10:FF:000412">
    <property type="entry name" value="Usherin"/>
    <property type="match status" value="1"/>
</dbReference>
<dbReference type="Gene3D" id="2.60.120.200">
    <property type="match status" value="1"/>
</dbReference>
<feature type="domain" description="Laminin EGF-like" evidence="21">
    <location>
        <begin position="681"/>
        <end position="733"/>
    </location>
</feature>
<keyword evidence="8" id="KW-1009">Hearing</keyword>
<dbReference type="GO" id="GO:0005518">
    <property type="term" value="F:collagen binding"/>
    <property type="evidence" value="ECO:0007669"/>
    <property type="project" value="UniProtKB-ARBA"/>
</dbReference>
<accession>L5KEL2</accession>
<dbReference type="InParanoid" id="L5KEL2"/>
<feature type="domain" description="Laminin EGF-like" evidence="21">
    <location>
        <begin position="834"/>
        <end position="886"/>
    </location>
</feature>
<dbReference type="PROSITE" id="PS50025">
    <property type="entry name" value="LAM_G_DOMAIN"/>
    <property type="match status" value="1"/>
</dbReference>
<dbReference type="Pfam" id="PF00053">
    <property type="entry name" value="EGF_laminin"/>
    <property type="match status" value="10"/>
</dbReference>
<feature type="domain" description="Laminin EGF-like" evidence="21">
    <location>
        <begin position="628"/>
        <end position="680"/>
    </location>
</feature>
<keyword evidence="6" id="KW-0732">Signal</keyword>
<evidence type="ECO:0000256" key="3">
    <source>
        <dbReference type="ARBA" id="ARBA00022525"/>
    </source>
</evidence>
<keyword evidence="12" id="KW-0325">Glycoprotein</keyword>
<keyword evidence="14 19" id="KW-0424">Laminin EGF-like domain</keyword>
<dbReference type="CDD" id="cd00055">
    <property type="entry name" value="EGF_Lam"/>
    <property type="match status" value="10"/>
</dbReference>
<dbReference type="SUPFAM" id="SSF49265">
    <property type="entry name" value="Fibronectin type III"/>
    <property type="match status" value="10"/>
</dbReference>
<dbReference type="InterPro" id="IPR003961">
    <property type="entry name" value="FN3_dom"/>
</dbReference>
<dbReference type="FunFam" id="2.10.25.10:FF:000094">
    <property type="entry name" value="Laminin subunit alpha-2"/>
    <property type="match status" value="1"/>
</dbReference>
<feature type="disulfide bond" evidence="19">
    <location>
        <begin position="972"/>
        <end position="986"/>
    </location>
</feature>
<feature type="domain" description="Fibronectin type-III" evidence="22">
    <location>
        <begin position="2816"/>
        <end position="2904"/>
    </location>
</feature>
<dbReference type="GO" id="GO:0007605">
    <property type="term" value="P:sensory perception of sound"/>
    <property type="evidence" value="ECO:0007669"/>
    <property type="project" value="UniProtKB-KW"/>
</dbReference>
<evidence type="ECO:0000259" key="23">
    <source>
        <dbReference type="PROSITE" id="PS51117"/>
    </source>
</evidence>
<feature type="domain" description="Laminin G" evidence="20">
    <location>
        <begin position="1610"/>
        <end position="1786"/>
    </location>
</feature>
<evidence type="ECO:0000256" key="19">
    <source>
        <dbReference type="PROSITE-ProRule" id="PRU00460"/>
    </source>
</evidence>
<dbReference type="FunFam" id="2.60.40.10:FF:000819">
    <property type="entry name" value="Usherin"/>
    <property type="match status" value="1"/>
</dbReference>
<dbReference type="SUPFAM" id="SSF57196">
    <property type="entry name" value="EGF/Laminin"/>
    <property type="match status" value="8"/>
</dbReference>
<organism evidence="24 25">
    <name type="scientific">Pteropus alecto</name>
    <name type="common">Black flying fox</name>
    <dbReference type="NCBI Taxonomy" id="9402"/>
    <lineage>
        <taxon>Eukaryota</taxon>
        <taxon>Metazoa</taxon>
        <taxon>Chordata</taxon>
        <taxon>Craniata</taxon>
        <taxon>Vertebrata</taxon>
        <taxon>Euteleostomi</taxon>
        <taxon>Mammalia</taxon>
        <taxon>Eutheria</taxon>
        <taxon>Laurasiatheria</taxon>
        <taxon>Chiroptera</taxon>
        <taxon>Yinpterochiroptera</taxon>
        <taxon>Pteropodoidea</taxon>
        <taxon>Pteropodidae</taxon>
        <taxon>Pteropodinae</taxon>
        <taxon>Pteropus</taxon>
    </lineage>
</organism>
<feature type="domain" description="Laminin EGF-like" evidence="21">
    <location>
        <begin position="887"/>
        <end position="937"/>
    </location>
</feature>
<feature type="domain" description="Fibronectin type-III" evidence="22">
    <location>
        <begin position="2719"/>
        <end position="2810"/>
    </location>
</feature>
<feature type="disulfide bond" evidence="19">
    <location>
        <begin position="734"/>
        <end position="746"/>
    </location>
</feature>
<feature type="domain" description="Laminin EGF-like" evidence="21">
    <location>
        <begin position="989"/>
        <end position="1039"/>
    </location>
</feature>
<dbReference type="GO" id="GO:0005576">
    <property type="term" value="C:extracellular region"/>
    <property type="evidence" value="ECO:0007669"/>
    <property type="project" value="UniProtKB-SubCell"/>
</dbReference>
<keyword evidence="15" id="KW-0844">Vision</keyword>
<dbReference type="GO" id="GO:0005604">
    <property type="term" value="C:basement membrane"/>
    <property type="evidence" value="ECO:0007669"/>
    <property type="project" value="UniProtKB-ARBA"/>
</dbReference>
<feature type="disulfide bond" evidence="19">
    <location>
        <begin position="857"/>
        <end position="866"/>
    </location>
</feature>
<dbReference type="CDD" id="cd00110">
    <property type="entry name" value="LamG"/>
    <property type="match status" value="1"/>
</dbReference>
<dbReference type="Proteomes" id="UP000010552">
    <property type="component" value="Unassembled WGS sequence"/>
</dbReference>
<evidence type="ECO:0000256" key="2">
    <source>
        <dbReference type="ARBA" id="ARBA00022475"/>
    </source>
</evidence>
<evidence type="ECO:0000256" key="8">
    <source>
        <dbReference type="ARBA" id="ARBA00022740"/>
    </source>
</evidence>
<dbReference type="Pfam" id="PF02210">
    <property type="entry name" value="Laminin_G_2"/>
    <property type="match status" value="1"/>
</dbReference>
<keyword evidence="7" id="KW-0677">Repeat</keyword>
<evidence type="ECO:0000259" key="22">
    <source>
        <dbReference type="PROSITE" id="PS50853"/>
    </source>
</evidence>
<feature type="domain" description="Fibronectin type-III" evidence="22">
    <location>
        <begin position="2327"/>
        <end position="2414"/>
    </location>
</feature>
<evidence type="ECO:0000259" key="21">
    <source>
        <dbReference type="PROSITE" id="PS50027"/>
    </source>
</evidence>
<sequence>MNGPALSLGFGFLFHVTETVIFAYFASISLADSQGLFPRLENVGAFKTVSAVPIQATCGLPARSTFCHSSAAAESVQFCSQRVCIQDCPHRSSPATYVTLLSAGLGSCVPADGRDLRPNSPGNATSFIFRNHKSCFSSPPSPRLAASFTLAVWLKPEQEGVMCIIEKTVDGQIVFKLTVSEKETMFYYHTVNGLQPPIKVMTLGRILVKKWIHLSVQDPISAYKSLLRIFKMSFEYWREVQILDCTQNDFLSIRLHAEGLIDDPLTLGQEEIMDIFSGELPKLHIQSHCRCPGSHPRVHPLDQRYCIPSDAEDTTSDRVSRLNPEAHPLSFINDNDISTSWVSRVFPSIAQLNEGVTITVDLENGQYQVFYIIIQFFSPQPTAVRIQRKKETGLDWEDWQYFAKNCSTFGMKNNGDLENSDSVNCLQLSNFTPYSQGNVTFSVLTPGPNHRPGYNDFYNTQSLQEFVKATQIRFHFHGQYYTTETPVSLRHRYYAVNEITITGRCQCHGHARHCDTKSQPYRCLCSQESFTEGPHCDRCLPLYNDKPFRQGDQVHAFNCKPCQCNSHSRSCHYSISEDPFPSEHHRGGGGVCDDCEHNTTGRNCELCKDYFFRPVGMDPSAIDVCKSCDCDKIGTRNSSLLCDQIGGQCNCKRHVSGRQCNQCQNGFYKLQELDPDGCTPCNCNTSGTVDGDITCHPNSGQCKCKANVIGLRCDHCDFGFKVLRRANADGCEPCQCDLHGSESSVCDPLSGQCECRKGARGLQCDTCREHFYGLDITGCKACDCDPAGSLPGSVCDARTGLCRCRPYVGGRRCDECLEGYFHLQQSNSSLCLPCNCDETGTVNGSLLCDKSTGQCPCKLGVTGLHCNRCELHRYNVTTGDFQGCRMCECDSSGTLPGTICDPISGQCLCLPNRQGRRCNECQPGFYISPGNATGCQPCLCHASGAVSHTCDGLTGQCICQDASTAGQRCDRCHHLYFGFDPQTGRCQPCNCHLSGALNETCHVVTGQCFCKRFVTGSKCDACVLSASHLDAGNLLGCSKTPSQQPPPRGQVQSSSAINLSWSPPDSPNAHWLAYGLFRDGSEIHTTEDQYPYNIQYFLDTALLPYTSYSYYIETNNVHGSTRSAAVTYRTKPGIPEGSLNLSYIIPISSNSVTLTWTAPSNRSGPIEKYILSCASLDDVQPCVPYECQETFATMWNLVPFTTYRFSVQACTSGGCLHSSPITVTTAQAPPRRLGPPRVWTISSTELHVEWSPPTEPNGIIIRYEVYMKRLQSDGEPSTAESRVFESSGWLSPHSSAESASKNALTPPQTTTAITGLEPYAKYEFRVLAVNMAGSVSSAWTSGRTGESEPVLMSPPSVSCLSPHSLNVSWEKPADNMTRGEVVGYDITMISERSPPQFIPVVFSQVLYTAESQQLSYVVRGLKPYSIYDFTVSLCNSVGCVTSAPGAGQTLAAAPARLRPPAVQGVNSTAVRLRWFAPAEVNGPPPAYQLERRDASLPAPRATVMKGVRFGGHGYYKFPSSAHPVNTDFTDLSTVTFTEACHRKARMALGSSVALNGSSIIGENVGVFVGGLPHGYAILRRDADIIQKGFVGCLKDVYFMKNYNPTAMWEPLAWQSSEEQVNVYSDWEGCPTPLQEGAQFLGADCRSAVVFDTRFLLHCAMQVELKSGVLSLRLNAGLALTQVDLWLGLSYCYGEWNKVIVKREGSVVSASMNELTERVSELQAQPLAVNSPVYLGGTPPELQESYKYLSLEQGFGGCVKDVEFARGAVVNLASVSSSAVRVNLDGCLSSDSAVNCRGNDSILVYQGGEQSVHESGLQPFTEYLYRVMASHEGGSVYSDWSRGRTTAAAPQRVPTPSRARSINGSSIEVTWDEPVVARGVIEKYILRAYREDGEPRRPRTPSATSECVNADSLTGVLTGLLPFGHYVVTLTACTLAGCTESSHALNTSTPQEAPQEVQPPVAKSLPNSLLLSWNPPKKANGIITQYFLYMDGMLIYSGDEENCTVTDLAVFTPHQFLLSACTHVGCTNSSLVILHTAQLPPEHVDSPVLTILDSRTIYVQWVPPRQVNGILERYVLYISNRTRDFAIWDVVCNSTELFRDLTLQNLSPGTKYLVKLGACTGGGCTVSEASEALTEESTPEGLPAPQVHADSPHNFHISWTEPQYPNANNNYTLLNGTRIMHRSEETRLWVLIDGLVPFTTYVVRVNASNSQGSLTSDPTMIAMPPEAPDGVLPPRLSSATPTSLQVVWSTPARDNAPASPRYQLQMRPAHPPHGLLELFSSPSASLSYEVRDLQPHTEYAFRLVASNGFGSAHSAWIVFMTTEDRPGPIDPPILQDVKSRMMLVTWQRPLKCNGVITHYNIYQHGRLSLRTSGDVTNCTAVRLRPHTAYAFQVEACTSKGCSLSPESQAVWTLPDAPEGIPRPELFSDTPTSVIIAWQPPTHPNGLVENFTIERRVQGKEEIATLVTLPRSHSMRFIDKTSALSPWTTYEYRVLMSTFNGGTNSSAWAEVTTRPSRPAGVQPPAVLVLGPDAAKVTWEPPLMRNGDVLSYEIRMPDPQIPITNITSSALSQVVTQLVPFTNYSVTVVACSRGSGYLGGCTESLPTHVTTHPALPQDVRPLSAIPLSESFVGISWEPPSRPNGPDLRYELLRRKIQQPLASNPPEDLNLWHNIYSGTQWFYEDKGLSRFTTYEYKVFVHNSVGFTPSPAVTVTTSAGLPERGANLTAVVLNHTAIGVRWEKPTFQDLQGDVEYYTLFWSSATSNESLKILPDVNSHVIGHLNPNTEYRIFISVFNGVHGISSEVLRTNTCDGEPQGMPPPEVVIINSTAVRVIWTSPSNPNGVVTEYSVYVNNKLHKTGMNVPGSFILQDLSPFTIYDIQVEVCTKYACVKSNGTQIATVEDTPSDIPTPTIGGITSRFAVTEFSTTASLGSAVAKTSTSPTCRIRLAFVAVAE</sequence>
<dbReference type="SMART" id="SM00180">
    <property type="entry name" value="EGF_Lam"/>
    <property type="match status" value="10"/>
</dbReference>
<dbReference type="PROSITE" id="PS50853">
    <property type="entry name" value="FN3"/>
    <property type="match status" value="15"/>
</dbReference>
<dbReference type="eggNOG" id="KOG3510">
    <property type="taxonomic scope" value="Eukaryota"/>
</dbReference>
<feature type="domain" description="Fibronectin type-III" evidence="22">
    <location>
        <begin position="1232"/>
        <end position="1350"/>
    </location>
</feature>
<dbReference type="GO" id="GO:0060171">
    <property type="term" value="C:stereocilium membrane"/>
    <property type="evidence" value="ECO:0007669"/>
    <property type="project" value="UniProtKB-SubCell"/>
</dbReference>
<dbReference type="GO" id="GO:0007601">
    <property type="term" value="P:visual perception"/>
    <property type="evidence" value="ECO:0007669"/>
    <property type="project" value="UniProtKB-KW"/>
</dbReference>